<sequence length="278" mass="32237">MPGENKDMNDSEEEVLVNTKDTSNNADDVQNNNNTQEPKEEKTYTQADIDKIVSQKTAKLERKYRKEEESRLSKSKQLEDTLRAGLGLTDDDDVLSKVRDFYKEQGIDIPEINTENNRDAEILGKADANEIIDMYDDKDIEARANELAVKQKRGKTTARENAEFFRLGEYLTNKLEEKELKENGVDTSILQDKDFKDFANNFKTGTKISYVYKMWKKMNEKEDKTPTKPVSTGSSQSTVPDNKEKEYYTPEEVDKLSSKDLDNPTIWKRVRESMKRWK</sequence>
<evidence type="ECO:0000256" key="1">
    <source>
        <dbReference type="SAM" id="MobiDB-lite"/>
    </source>
</evidence>
<feature type="compositionally biased region" description="Low complexity" evidence="1">
    <location>
        <begin position="24"/>
        <end position="34"/>
    </location>
</feature>
<feature type="compositionally biased region" description="Polar residues" evidence="1">
    <location>
        <begin position="228"/>
        <end position="240"/>
    </location>
</feature>
<feature type="compositionally biased region" description="Basic and acidic residues" evidence="1">
    <location>
        <begin position="37"/>
        <end position="82"/>
    </location>
</feature>
<accession>A0A8S5NTY7</accession>
<protein>
    <submittedName>
        <fullName evidence="2">Uncharacterized protein</fullName>
    </submittedName>
</protein>
<evidence type="ECO:0000313" key="2">
    <source>
        <dbReference type="EMBL" id="DAD98153.1"/>
    </source>
</evidence>
<proteinExistence type="predicted"/>
<feature type="compositionally biased region" description="Basic and acidic residues" evidence="1">
    <location>
        <begin position="241"/>
        <end position="260"/>
    </location>
</feature>
<feature type="region of interest" description="Disordered" evidence="1">
    <location>
        <begin position="1"/>
        <end position="82"/>
    </location>
</feature>
<organism evidence="2">
    <name type="scientific">Myoviridae sp. cthRr4</name>
    <dbReference type="NCBI Taxonomy" id="2825152"/>
    <lineage>
        <taxon>Viruses</taxon>
        <taxon>Duplodnaviria</taxon>
        <taxon>Heunggongvirae</taxon>
        <taxon>Uroviricota</taxon>
        <taxon>Caudoviricetes</taxon>
    </lineage>
</organism>
<name>A0A8S5NTY7_9CAUD</name>
<reference evidence="2" key="1">
    <citation type="journal article" date="2021" name="Proc. Natl. Acad. Sci. U.S.A.">
        <title>A Catalog of Tens of Thousands of Viruses from Human Metagenomes Reveals Hidden Associations with Chronic Diseases.</title>
        <authorList>
            <person name="Tisza M.J."/>
            <person name="Buck C.B."/>
        </authorList>
    </citation>
    <scope>NUCLEOTIDE SEQUENCE</scope>
    <source>
        <strain evidence="2">CthRr4</strain>
    </source>
</reference>
<feature type="region of interest" description="Disordered" evidence="1">
    <location>
        <begin position="221"/>
        <end position="260"/>
    </location>
</feature>
<dbReference type="EMBL" id="BK015254">
    <property type="protein sequence ID" value="DAD98153.1"/>
    <property type="molecule type" value="Genomic_DNA"/>
</dbReference>